<sequence length="102" mass="11189">MRAVHHGSPVTLFTAFNAFSAQGKSQTVHVLRVLTRFRFQGSELLVNRLVICILLPHGETLFQVIDLAGDGGNFTAQSAIFSIGFFSWTRLVRAESRTPVGA</sequence>
<dbReference type="EMBL" id="VWXL01000095">
    <property type="protein sequence ID" value="MVB12477.1"/>
    <property type="molecule type" value="Genomic_DNA"/>
</dbReference>
<gene>
    <name evidence="1" type="ORF">CAFE_32170</name>
</gene>
<evidence type="ECO:0000313" key="2">
    <source>
        <dbReference type="Proteomes" id="UP000469440"/>
    </source>
</evidence>
<keyword evidence="2" id="KW-1185">Reference proteome</keyword>
<reference evidence="1 2" key="1">
    <citation type="submission" date="2019-09" db="EMBL/GenBank/DDBJ databases">
        <title>Genome sequence of Clostridium sp. EA1.</title>
        <authorList>
            <person name="Poehlein A."/>
            <person name="Bengelsdorf F.R."/>
            <person name="Daniel R."/>
        </authorList>
    </citation>
    <scope>NUCLEOTIDE SEQUENCE [LARGE SCALE GENOMIC DNA]</scope>
    <source>
        <strain evidence="1 2">EA1</strain>
    </source>
</reference>
<name>A0A6N8I401_9FIRM</name>
<accession>A0A6N8I401</accession>
<dbReference type="Proteomes" id="UP000469440">
    <property type="component" value="Unassembled WGS sequence"/>
</dbReference>
<comment type="caution">
    <text evidence="1">The sequence shown here is derived from an EMBL/GenBank/DDBJ whole genome shotgun (WGS) entry which is preliminary data.</text>
</comment>
<evidence type="ECO:0000313" key="1">
    <source>
        <dbReference type="EMBL" id="MVB12477.1"/>
    </source>
</evidence>
<dbReference type="AlphaFoldDB" id="A0A6N8I401"/>
<protein>
    <submittedName>
        <fullName evidence="1">Uncharacterized protein</fullName>
    </submittedName>
</protein>
<proteinExistence type="predicted"/>
<organism evidence="1 2">
    <name type="scientific">Caproicibacter fermentans</name>
    <dbReference type="NCBI Taxonomy" id="2576756"/>
    <lineage>
        <taxon>Bacteria</taxon>
        <taxon>Bacillati</taxon>
        <taxon>Bacillota</taxon>
        <taxon>Clostridia</taxon>
        <taxon>Eubacteriales</taxon>
        <taxon>Acutalibacteraceae</taxon>
        <taxon>Caproicibacter</taxon>
    </lineage>
</organism>